<comment type="caution">
    <text evidence="4">The sequence shown here is derived from an EMBL/GenBank/DDBJ whole genome shotgun (WGS) entry which is preliminary data.</text>
</comment>
<evidence type="ECO:0000313" key="5">
    <source>
        <dbReference type="Proteomes" id="UP000734854"/>
    </source>
</evidence>
<dbReference type="AlphaFoldDB" id="A0A8J5I5N0"/>
<keyword evidence="5" id="KW-1185">Reference proteome</keyword>
<sequence length="99" mass="10342">MEADRYDFRIQEVCAATCADPAFPAVEISSTDGRTRIAAVGSGIAMGNPAAAAITHVLNGKQEFPSAVGVDDLMLLSLGTTISAADPIRPSICRLSYEI</sequence>
<dbReference type="GO" id="GO:0016042">
    <property type="term" value="P:lipid catabolic process"/>
    <property type="evidence" value="ECO:0007669"/>
    <property type="project" value="UniProtKB-KW"/>
</dbReference>
<dbReference type="PANTHER" id="PTHR32241:SF12">
    <property type="entry name" value="OS03G0784100 PROTEIN"/>
    <property type="match status" value="1"/>
</dbReference>
<dbReference type="SUPFAM" id="SSF52151">
    <property type="entry name" value="FabD/lysophospholipase-like"/>
    <property type="match status" value="1"/>
</dbReference>
<reference evidence="4 5" key="1">
    <citation type="submission" date="2020-08" db="EMBL/GenBank/DDBJ databases">
        <title>Plant Genome Project.</title>
        <authorList>
            <person name="Zhang R.-G."/>
        </authorList>
    </citation>
    <scope>NUCLEOTIDE SEQUENCE [LARGE SCALE GENOMIC DNA]</scope>
    <source>
        <tissue evidence="4">Rhizome</tissue>
    </source>
</reference>
<comment type="similarity">
    <text evidence="1">Belongs to the patatin family.</text>
</comment>
<keyword evidence="3" id="KW-0442">Lipid degradation</keyword>
<evidence type="ECO:0000256" key="1">
    <source>
        <dbReference type="ARBA" id="ARBA00010240"/>
    </source>
</evidence>
<proteinExistence type="inferred from homology"/>
<protein>
    <submittedName>
        <fullName evidence="4">Uncharacterized protein</fullName>
    </submittedName>
</protein>
<evidence type="ECO:0000313" key="4">
    <source>
        <dbReference type="EMBL" id="KAG6536244.1"/>
    </source>
</evidence>
<gene>
    <name evidence="4" type="ORF">ZIOFF_001295</name>
</gene>
<dbReference type="PANTHER" id="PTHR32241">
    <property type="entry name" value="PATATIN-LIKE PROTEIN 6"/>
    <property type="match status" value="1"/>
</dbReference>
<organism evidence="4 5">
    <name type="scientific">Zingiber officinale</name>
    <name type="common">Ginger</name>
    <name type="synonym">Amomum zingiber</name>
    <dbReference type="NCBI Taxonomy" id="94328"/>
    <lineage>
        <taxon>Eukaryota</taxon>
        <taxon>Viridiplantae</taxon>
        <taxon>Streptophyta</taxon>
        <taxon>Embryophyta</taxon>
        <taxon>Tracheophyta</taxon>
        <taxon>Spermatophyta</taxon>
        <taxon>Magnoliopsida</taxon>
        <taxon>Liliopsida</taxon>
        <taxon>Zingiberales</taxon>
        <taxon>Zingiberaceae</taxon>
        <taxon>Zingiber</taxon>
    </lineage>
</organism>
<evidence type="ECO:0000256" key="3">
    <source>
        <dbReference type="ARBA" id="ARBA00022963"/>
    </source>
</evidence>
<dbReference type="GO" id="GO:0016787">
    <property type="term" value="F:hydrolase activity"/>
    <property type="evidence" value="ECO:0007669"/>
    <property type="project" value="UniProtKB-KW"/>
</dbReference>
<dbReference type="EMBL" id="JACMSC010000001">
    <property type="protein sequence ID" value="KAG6536244.1"/>
    <property type="molecule type" value="Genomic_DNA"/>
</dbReference>
<evidence type="ECO:0000256" key="2">
    <source>
        <dbReference type="ARBA" id="ARBA00022801"/>
    </source>
</evidence>
<keyword evidence="2" id="KW-0378">Hydrolase</keyword>
<dbReference type="Gene3D" id="3.40.1090.10">
    <property type="entry name" value="Cytosolic phospholipase A2 catalytic domain"/>
    <property type="match status" value="1"/>
</dbReference>
<name>A0A8J5I5N0_ZINOF</name>
<accession>A0A8J5I5N0</accession>
<dbReference type="Proteomes" id="UP000734854">
    <property type="component" value="Unassembled WGS sequence"/>
</dbReference>
<dbReference type="InterPro" id="IPR016035">
    <property type="entry name" value="Acyl_Trfase/lysoPLipase"/>
</dbReference>
<keyword evidence="3" id="KW-0443">Lipid metabolism</keyword>